<keyword evidence="3" id="KW-0479">Metal-binding</keyword>
<dbReference type="InterPro" id="IPR050852">
    <property type="entry name" value="Queuine_tRNA-ribosyltrfase"/>
</dbReference>
<reference evidence="7 8" key="1">
    <citation type="journal article" date="2016" name="Genome Biol. Evol.">
        <title>Draft genome sequence of an aflatoxigenic Aspergillus species, A. bombycis.</title>
        <authorList>
            <person name="Moore G.G."/>
            <person name="Mack B.M."/>
            <person name="Beltz S.B."/>
            <person name="Gilbert M.K."/>
        </authorList>
    </citation>
    <scope>NUCLEOTIDE SEQUENCE [LARGE SCALE GENOMIC DNA]</scope>
    <source>
        <strain evidence="8">NRRL 26010</strain>
    </source>
</reference>
<dbReference type="InterPro" id="IPR036511">
    <property type="entry name" value="TGT-like_sf"/>
</dbReference>
<dbReference type="PANTHER" id="PTHR46064:SF1">
    <property type="entry name" value="QUEUINE TRNA-RIBOSYLTRANSFERASE ACCESSORY SUBUNIT 2"/>
    <property type="match status" value="1"/>
</dbReference>
<dbReference type="Gene3D" id="3.20.20.105">
    <property type="entry name" value="Queuine tRNA-ribosyltransferase-like"/>
    <property type="match status" value="1"/>
</dbReference>
<evidence type="ECO:0000256" key="5">
    <source>
        <dbReference type="SAM" id="MobiDB-lite"/>
    </source>
</evidence>
<gene>
    <name evidence="7" type="ORF">ABOM_010769</name>
</gene>
<evidence type="ECO:0000256" key="2">
    <source>
        <dbReference type="ARBA" id="ARBA00022694"/>
    </source>
</evidence>
<keyword evidence="2" id="KW-0819">tRNA processing</keyword>
<evidence type="ECO:0000313" key="7">
    <source>
        <dbReference type="EMBL" id="OGM40552.1"/>
    </source>
</evidence>
<keyword evidence="8" id="KW-1185">Reference proteome</keyword>
<proteinExistence type="inferred from homology"/>
<dbReference type="STRING" id="109264.A0A1F7ZM97"/>
<accession>A0A1F7ZM97</accession>
<dbReference type="OrthoDB" id="27601at2759"/>
<organism evidence="7 8">
    <name type="scientific">Aspergillus bombycis</name>
    <dbReference type="NCBI Taxonomy" id="109264"/>
    <lineage>
        <taxon>Eukaryota</taxon>
        <taxon>Fungi</taxon>
        <taxon>Dikarya</taxon>
        <taxon>Ascomycota</taxon>
        <taxon>Pezizomycotina</taxon>
        <taxon>Eurotiomycetes</taxon>
        <taxon>Eurotiomycetidae</taxon>
        <taxon>Eurotiales</taxon>
        <taxon>Aspergillaceae</taxon>
        <taxon>Aspergillus</taxon>
    </lineage>
</organism>
<keyword evidence="4" id="KW-0862">Zinc</keyword>
<evidence type="ECO:0000259" key="6">
    <source>
        <dbReference type="Pfam" id="PF01702"/>
    </source>
</evidence>
<dbReference type="RefSeq" id="XP_022384269.1">
    <property type="nucleotide sequence ID" value="XM_022537897.1"/>
</dbReference>
<feature type="non-terminal residue" evidence="7">
    <location>
        <position position="1"/>
    </location>
</feature>
<dbReference type="HAMAP" id="MF_03043">
    <property type="entry name" value="QTRT2"/>
    <property type="match status" value="1"/>
</dbReference>
<feature type="domain" description="tRNA-guanine(15) transglycosylase-like" evidence="6">
    <location>
        <begin position="43"/>
        <end position="421"/>
    </location>
</feature>
<evidence type="ECO:0000256" key="1">
    <source>
        <dbReference type="ARBA" id="ARBA00022490"/>
    </source>
</evidence>
<dbReference type="FunFam" id="3.20.20.105:FF:000007">
    <property type="entry name" value="Queuine tRNA-ribosyltransferase accessory subunit 2"/>
    <property type="match status" value="1"/>
</dbReference>
<dbReference type="AlphaFoldDB" id="A0A1F7ZM97"/>
<dbReference type="NCBIfam" id="TIGR00449">
    <property type="entry name" value="tgt_general"/>
    <property type="match status" value="1"/>
</dbReference>
<protein>
    <submittedName>
        <fullName evidence="7">tRNA-guanine transglycosylase family protein</fullName>
    </submittedName>
</protein>
<dbReference type="Pfam" id="PF01702">
    <property type="entry name" value="TGT"/>
    <property type="match status" value="1"/>
</dbReference>
<dbReference type="Proteomes" id="UP000179179">
    <property type="component" value="Unassembled WGS sequence"/>
</dbReference>
<evidence type="ECO:0000313" key="8">
    <source>
        <dbReference type="Proteomes" id="UP000179179"/>
    </source>
</evidence>
<dbReference type="InterPro" id="IPR002616">
    <property type="entry name" value="tRNA_ribo_trans-like"/>
</dbReference>
<feature type="region of interest" description="Disordered" evidence="5">
    <location>
        <begin position="423"/>
        <end position="492"/>
    </location>
</feature>
<dbReference type="GO" id="GO:0006400">
    <property type="term" value="P:tRNA modification"/>
    <property type="evidence" value="ECO:0007669"/>
    <property type="project" value="InterPro"/>
</dbReference>
<dbReference type="GeneID" id="34454159"/>
<sequence length="492" mass="54304">DQHCASLQSLRCTAMGSDASQRPPNDMVNFSLLNSVTASTLAPRVGKLAIAGRNAILTPHYIPLTSRGAVPHIAHDVMRDQTAISGLYFALEDFIEKLQKKACPPVYKTPAAPNESPLRNFVCLPKDPVLVLGPRRVPPLACPPSNTPNSIAVLTAVGFGQLETGQYVEAVQKLRPDIVVGLADLVLTHRPGMKRQGKMVDRTHAFTTYTTEQLYGDAVSEENRLKTAYFAPILPLDNAQQTLYLEDLEDELRRYISGLALYESESLSVVPESLGHLPRLLFSEPVTPHDILREVSLGADLLTIPFLGHTTDAGMALDFVFPPPSDVHDTSATEPKPLAFDLWAPTFTTDTAPLNEACQCYTCRNHHRAYIHHLLSAKEMLAWALLQLHNLHTMDRFFAKIRESIQRGTFESDVQRFQHIYAPQLPEKTGQGPRIRGYQAPSRGPNEPRRNPRAYGRLDTIGKLAESQSSIATPDTGAEGLEEHGFAKKLSS</sequence>
<dbReference type="PANTHER" id="PTHR46064">
    <property type="entry name" value="QUEUINE TRNA-RIBOSYLTRANSFERASE ACCESSORY SUBUNIT 2"/>
    <property type="match status" value="1"/>
</dbReference>
<dbReference type="InterPro" id="IPR028592">
    <property type="entry name" value="QTRTD1"/>
</dbReference>
<dbReference type="GO" id="GO:0046872">
    <property type="term" value="F:metal ion binding"/>
    <property type="evidence" value="ECO:0007669"/>
    <property type="project" value="UniProtKB-KW"/>
</dbReference>
<name>A0A1F7ZM97_9EURO</name>
<dbReference type="GO" id="GO:0008479">
    <property type="term" value="F:tRNA-guanosine(34) queuine transglycosylase activity"/>
    <property type="evidence" value="ECO:0007669"/>
    <property type="project" value="InterPro"/>
</dbReference>
<evidence type="ECO:0000256" key="3">
    <source>
        <dbReference type="ARBA" id="ARBA00022723"/>
    </source>
</evidence>
<dbReference type="SUPFAM" id="SSF51713">
    <property type="entry name" value="tRNA-guanine transglycosylase"/>
    <property type="match status" value="1"/>
</dbReference>
<comment type="caution">
    <text evidence="7">The sequence shown here is derived from an EMBL/GenBank/DDBJ whole genome shotgun (WGS) entry which is preliminary data.</text>
</comment>
<evidence type="ECO:0000256" key="4">
    <source>
        <dbReference type="ARBA" id="ARBA00022833"/>
    </source>
</evidence>
<keyword evidence="1" id="KW-0963">Cytoplasm</keyword>
<dbReference type="EMBL" id="LYCR01000140">
    <property type="protein sequence ID" value="OGM40552.1"/>
    <property type="molecule type" value="Genomic_DNA"/>
</dbReference>